<comment type="caution">
    <text evidence="3">The sequence shown here is derived from an EMBL/GenBank/DDBJ whole genome shotgun (WGS) entry which is preliminary data.</text>
</comment>
<sequence length="264" mass="29010">MRRTTASIPLALAITALSAGLQAEVQTQTIEYEVNGEPHTGYIAWDDATEKERPGVLVVHEWWGHDQFTRDQAEKLARAGYTAMAVDMYGEGKSADHPKKAEAFMKEANSDMEAMKTGFRTAMKRLQEHETVDPDRIAAQGYCFGGAVVLNMARMGLDLDGVVSYHGSLGSPIEAEAGDITARIQAYTGGADQFVPAEQVGGFVQEMHAADAEYMVKSFPGVQHSFMNPKADQYAEEFSMPVGYDEEAANAAWKGTMRFYEDIF</sequence>
<name>A0A4R7JJF4_9GAMM</name>
<feature type="chain" id="PRO_5020464398" evidence="1">
    <location>
        <begin position="24"/>
        <end position="264"/>
    </location>
</feature>
<dbReference type="EMBL" id="SOAX01000007">
    <property type="protein sequence ID" value="TDT37684.1"/>
    <property type="molecule type" value="Genomic_DNA"/>
</dbReference>
<evidence type="ECO:0000259" key="2">
    <source>
        <dbReference type="Pfam" id="PF01738"/>
    </source>
</evidence>
<feature type="signal peptide" evidence="1">
    <location>
        <begin position="1"/>
        <end position="23"/>
    </location>
</feature>
<feature type="domain" description="Dienelactone hydrolase" evidence="2">
    <location>
        <begin position="44"/>
        <end position="262"/>
    </location>
</feature>
<dbReference type="InterPro" id="IPR050261">
    <property type="entry name" value="FrsA_esterase"/>
</dbReference>
<accession>A0A4R7JJF4</accession>
<proteinExistence type="predicted"/>
<keyword evidence="3" id="KW-0378">Hydrolase</keyword>
<dbReference type="SUPFAM" id="SSF53474">
    <property type="entry name" value="alpha/beta-Hydrolases"/>
    <property type="match status" value="1"/>
</dbReference>
<dbReference type="GO" id="GO:0016787">
    <property type="term" value="F:hydrolase activity"/>
    <property type="evidence" value="ECO:0007669"/>
    <property type="project" value="UniProtKB-KW"/>
</dbReference>
<dbReference type="Pfam" id="PF01738">
    <property type="entry name" value="DLH"/>
    <property type="match status" value="1"/>
</dbReference>
<dbReference type="AlphaFoldDB" id="A0A4R7JJF4"/>
<dbReference type="Gene3D" id="3.40.50.1820">
    <property type="entry name" value="alpha/beta hydrolase"/>
    <property type="match status" value="1"/>
</dbReference>
<protein>
    <submittedName>
        <fullName evidence="3">Dienelactone hydrolase</fullName>
    </submittedName>
</protein>
<dbReference type="InterPro" id="IPR002925">
    <property type="entry name" value="Dienelactn_hydro"/>
</dbReference>
<evidence type="ECO:0000256" key="1">
    <source>
        <dbReference type="SAM" id="SignalP"/>
    </source>
</evidence>
<gene>
    <name evidence="3" type="ORF">DES49_2641</name>
</gene>
<dbReference type="RefSeq" id="WP_133736883.1">
    <property type="nucleotide sequence ID" value="NZ_SOAX01000007.1"/>
</dbReference>
<keyword evidence="1" id="KW-0732">Signal</keyword>
<dbReference type="Proteomes" id="UP000295830">
    <property type="component" value="Unassembled WGS sequence"/>
</dbReference>
<dbReference type="OrthoDB" id="9787933at2"/>
<dbReference type="InterPro" id="IPR029058">
    <property type="entry name" value="AB_hydrolase_fold"/>
</dbReference>
<evidence type="ECO:0000313" key="4">
    <source>
        <dbReference type="Proteomes" id="UP000295830"/>
    </source>
</evidence>
<dbReference type="PANTHER" id="PTHR22946:SF0">
    <property type="entry name" value="DIENELACTONE HYDROLASE DOMAIN-CONTAINING PROTEIN"/>
    <property type="match status" value="1"/>
</dbReference>
<reference evidence="3 4" key="1">
    <citation type="submission" date="2019-03" db="EMBL/GenBank/DDBJ databases">
        <title>Genomic Encyclopedia of Type Strains, Phase IV (KMG-IV): sequencing the most valuable type-strain genomes for metagenomic binning, comparative biology and taxonomic classification.</title>
        <authorList>
            <person name="Goeker M."/>
        </authorList>
    </citation>
    <scope>NUCLEOTIDE SEQUENCE [LARGE SCALE GENOMIC DNA]</scope>
    <source>
        <strain evidence="3 4">DSM 15505</strain>
    </source>
</reference>
<dbReference type="PANTHER" id="PTHR22946">
    <property type="entry name" value="DIENELACTONE HYDROLASE DOMAIN-CONTAINING PROTEIN-RELATED"/>
    <property type="match status" value="1"/>
</dbReference>
<organism evidence="3 4">
    <name type="scientific">Halospina denitrificans</name>
    <dbReference type="NCBI Taxonomy" id="332522"/>
    <lineage>
        <taxon>Bacteria</taxon>
        <taxon>Pseudomonadati</taxon>
        <taxon>Pseudomonadota</taxon>
        <taxon>Gammaproteobacteria</taxon>
        <taxon>Halospina</taxon>
    </lineage>
</organism>
<keyword evidence="4" id="KW-1185">Reference proteome</keyword>
<evidence type="ECO:0000313" key="3">
    <source>
        <dbReference type="EMBL" id="TDT37684.1"/>
    </source>
</evidence>